<dbReference type="AlphaFoldDB" id="A0A242ZFU3"/>
<dbReference type="EMBL" id="NFDE01000042">
    <property type="protein sequence ID" value="OTX91079.1"/>
    <property type="molecule type" value="Genomic_DNA"/>
</dbReference>
<feature type="transmembrane region" description="Helical" evidence="1">
    <location>
        <begin position="61"/>
        <end position="82"/>
    </location>
</feature>
<keyword evidence="1" id="KW-0812">Transmembrane</keyword>
<proteinExistence type="predicted"/>
<protein>
    <submittedName>
        <fullName evidence="2">Uncharacterized protein</fullName>
    </submittedName>
</protein>
<name>A0A242ZFU3_9BACI</name>
<evidence type="ECO:0000313" key="3">
    <source>
        <dbReference type="Proteomes" id="UP000194945"/>
    </source>
</evidence>
<accession>A0A242ZFU3</accession>
<gene>
    <name evidence="2" type="ORF">BK730_10150</name>
</gene>
<organism evidence="2 3">
    <name type="scientific">Bacillus wiedmannii</name>
    <dbReference type="NCBI Taxonomy" id="1890302"/>
    <lineage>
        <taxon>Bacteria</taxon>
        <taxon>Bacillati</taxon>
        <taxon>Bacillota</taxon>
        <taxon>Bacilli</taxon>
        <taxon>Bacillales</taxon>
        <taxon>Bacillaceae</taxon>
        <taxon>Bacillus</taxon>
        <taxon>Bacillus cereus group</taxon>
    </lineage>
</organism>
<reference evidence="2 3" key="1">
    <citation type="submission" date="2016-10" db="EMBL/GenBank/DDBJ databases">
        <title>Comparative genomics of Bacillus thuringiensis reveals a path to pathogens against multiple invertebrate hosts.</title>
        <authorList>
            <person name="Zheng J."/>
            <person name="Gao Q."/>
            <person name="Liu H."/>
            <person name="Peng D."/>
            <person name="Ruan L."/>
            <person name="Sun M."/>
        </authorList>
    </citation>
    <scope>NUCLEOTIDE SEQUENCE [LARGE SCALE GENOMIC DNA]</scope>
    <source>
        <strain evidence="2">BGSC 4BK1</strain>
    </source>
</reference>
<evidence type="ECO:0000256" key="1">
    <source>
        <dbReference type="SAM" id="Phobius"/>
    </source>
</evidence>
<comment type="caution">
    <text evidence="2">The sequence shown here is derived from an EMBL/GenBank/DDBJ whole genome shotgun (WGS) entry which is preliminary data.</text>
</comment>
<evidence type="ECO:0000313" key="2">
    <source>
        <dbReference type="EMBL" id="OTX91079.1"/>
    </source>
</evidence>
<keyword evidence="1" id="KW-1133">Transmembrane helix</keyword>
<keyword evidence="1" id="KW-0472">Membrane</keyword>
<dbReference type="Proteomes" id="UP000194945">
    <property type="component" value="Unassembled WGS sequence"/>
</dbReference>
<sequence length="83" mass="9556">MGYSIYSWNDDSKQSMLILQLLLSFMLASMRIQNVKKGEKGNKDMGLLLNMLSNSLFFEVFSLKIVVAVWYISLSIQNLFVIQ</sequence>